<dbReference type="RefSeq" id="WP_133275621.1">
    <property type="nucleotide sequence ID" value="NZ_CP037933.1"/>
</dbReference>
<dbReference type="EMBL" id="CP037933">
    <property type="protein sequence ID" value="QBN18092.1"/>
    <property type="molecule type" value="Genomic_DNA"/>
</dbReference>
<organism evidence="1 2">
    <name type="scientific">Flavobacterium nackdongense</name>
    <dbReference type="NCBI Taxonomy" id="2547394"/>
    <lineage>
        <taxon>Bacteria</taxon>
        <taxon>Pseudomonadati</taxon>
        <taxon>Bacteroidota</taxon>
        <taxon>Flavobacteriia</taxon>
        <taxon>Flavobacteriales</taxon>
        <taxon>Flavobacteriaceae</taxon>
        <taxon>Flavobacterium</taxon>
    </lineage>
</organism>
<gene>
    <name evidence="1" type="ORF">E1750_04495</name>
</gene>
<keyword evidence="2" id="KW-1185">Reference proteome</keyword>
<evidence type="ECO:0000313" key="1">
    <source>
        <dbReference type="EMBL" id="QBN18092.1"/>
    </source>
</evidence>
<dbReference type="AlphaFoldDB" id="A0A4V1AGH8"/>
<reference evidence="2" key="1">
    <citation type="submission" date="2019-03" db="EMBL/GenBank/DDBJ databases">
        <title>Flavobacterium sp.</title>
        <authorList>
            <person name="Kim H."/>
        </authorList>
    </citation>
    <scope>NUCLEOTIDE SEQUENCE [LARGE SCALE GENOMIC DNA]</scope>
    <source>
        <strain evidence="2">GS13</strain>
    </source>
</reference>
<dbReference type="OrthoDB" id="851130at2"/>
<name>A0A4V1AGH8_9FLAO</name>
<accession>A0A4V1AGH8</accession>
<evidence type="ECO:0000313" key="2">
    <source>
        <dbReference type="Proteomes" id="UP000291124"/>
    </source>
</evidence>
<protein>
    <submittedName>
        <fullName evidence="1">Uncharacterized protein</fullName>
    </submittedName>
</protein>
<dbReference type="KEGG" id="fnk:E1750_04495"/>
<dbReference type="Proteomes" id="UP000291124">
    <property type="component" value="Chromosome"/>
</dbReference>
<proteinExistence type="predicted"/>
<sequence>MKKILYVVILLFSIGNIFCQTENLNQGKYKFAKRVFEKEYLKTAYEKFDGKIIIVNDFTIKYDEKTLNIPNLKEEYKLIFTKGIFYPNIVMGNEITEIKTKAEIDKMTKDEKIFYNMTRTDSLAIGAFDELPLLNPNFKTKRFLIWIFRNGEMNPTEWYFELQNANATKETELKEFIKKAKLTFCKSGTIII</sequence>